<organism evidence="1 2">
    <name type="scientific">Ascidiaceihabitans donghaensis</name>
    <dbReference type="NCBI Taxonomy" id="1510460"/>
    <lineage>
        <taxon>Bacteria</taxon>
        <taxon>Pseudomonadati</taxon>
        <taxon>Pseudomonadota</taxon>
        <taxon>Alphaproteobacteria</taxon>
        <taxon>Rhodobacterales</taxon>
        <taxon>Paracoccaceae</taxon>
        <taxon>Ascidiaceihabitans</taxon>
    </lineage>
</organism>
<sequence>MSLKWNSKILLAKIEATYGVDATPTAAQNAILAKEVSFEPMAGSDVSRDLETSFLGGQGSVPIDLHAKLSFKVELVGSGAAGTPPAWGPLMRGCGVAETITAGTSVVYNPVSDGHESLSTYFQVEGTQHVIKGTRGTCTLDLSSSAIPYLNFEFTGLFTRPTEEARANPDLSGFMDPLPVNNANTPVFTVDGTSLTMRSFMLNLGNEIAPRFLVGEESILITDREDSVETKVVGVDLGTFDPYGLALDQAEIPIVLKHGTQAGNIIQIDVARAQMQRLQGLENAQKIMEWPLRLSPIPDAGNDQWTLTLT</sequence>
<dbReference type="AlphaFoldDB" id="A0A2R8BD23"/>
<reference evidence="1 2" key="1">
    <citation type="submission" date="2018-03" db="EMBL/GenBank/DDBJ databases">
        <authorList>
            <person name="Keele B.F."/>
        </authorList>
    </citation>
    <scope>NUCLEOTIDE SEQUENCE [LARGE SCALE GENOMIC DNA]</scope>
    <source>
        <strain evidence="1 2">CECT 8599</strain>
    </source>
</reference>
<gene>
    <name evidence="1" type="ORF">ASD8599_01728</name>
</gene>
<dbReference type="RefSeq" id="WP_108828120.1">
    <property type="nucleotide sequence ID" value="NZ_OMOR01000001.1"/>
</dbReference>
<dbReference type="OrthoDB" id="7325655at2"/>
<dbReference type="Proteomes" id="UP000244880">
    <property type="component" value="Unassembled WGS sequence"/>
</dbReference>
<keyword evidence="2" id="KW-1185">Reference proteome</keyword>
<dbReference type="EMBL" id="OMOR01000001">
    <property type="protein sequence ID" value="SPH20987.1"/>
    <property type="molecule type" value="Genomic_DNA"/>
</dbReference>
<accession>A0A2R8BD23</accession>
<dbReference type="InterPro" id="IPR044000">
    <property type="entry name" value="Phage_tube_2"/>
</dbReference>
<proteinExistence type="predicted"/>
<name>A0A2R8BD23_9RHOB</name>
<protein>
    <submittedName>
        <fullName evidence="1">Uncharacterized protein</fullName>
    </submittedName>
</protein>
<dbReference type="Pfam" id="PF18906">
    <property type="entry name" value="Phage_tube_2"/>
    <property type="match status" value="1"/>
</dbReference>
<evidence type="ECO:0000313" key="2">
    <source>
        <dbReference type="Proteomes" id="UP000244880"/>
    </source>
</evidence>
<evidence type="ECO:0000313" key="1">
    <source>
        <dbReference type="EMBL" id="SPH20987.1"/>
    </source>
</evidence>